<feature type="region of interest" description="Disordered" evidence="11">
    <location>
        <begin position="1627"/>
        <end position="1655"/>
    </location>
</feature>
<dbReference type="SMART" id="SM00220">
    <property type="entry name" value="S_TKc"/>
    <property type="match status" value="1"/>
</dbReference>
<evidence type="ECO:0000256" key="4">
    <source>
        <dbReference type="ARBA" id="ARBA00022679"/>
    </source>
</evidence>
<dbReference type="Gene3D" id="1.10.150.50">
    <property type="entry name" value="Transcription Factor, Ets-1"/>
    <property type="match status" value="1"/>
</dbReference>
<evidence type="ECO:0000256" key="11">
    <source>
        <dbReference type="SAM" id="MobiDB-lite"/>
    </source>
</evidence>
<dbReference type="GO" id="GO:0004709">
    <property type="term" value="F:MAP kinase kinase kinase activity"/>
    <property type="evidence" value="ECO:0007669"/>
    <property type="project" value="UniProtKB-EC"/>
</dbReference>
<evidence type="ECO:0000256" key="7">
    <source>
        <dbReference type="ARBA" id="ARBA00022840"/>
    </source>
</evidence>
<comment type="catalytic activity">
    <reaction evidence="9">
        <text>L-seryl-[protein] + ATP = O-phospho-L-seryl-[protein] + ADP + H(+)</text>
        <dbReference type="Rhea" id="RHEA:17989"/>
        <dbReference type="Rhea" id="RHEA-COMP:9863"/>
        <dbReference type="Rhea" id="RHEA-COMP:11604"/>
        <dbReference type="ChEBI" id="CHEBI:15378"/>
        <dbReference type="ChEBI" id="CHEBI:29999"/>
        <dbReference type="ChEBI" id="CHEBI:30616"/>
        <dbReference type="ChEBI" id="CHEBI:83421"/>
        <dbReference type="ChEBI" id="CHEBI:456216"/>
        <dbReference type="EC" id="2.7.11.25"/>
    </reaction>
</comment>
<keyword evidence="6 14" id="KW-0418">Kinase</keyword>
<dbReference type="InterPro" id="IPR017441">
    <property type="entry name" value="Protein_kinase_ATP_BS"/>
</dbReference>
<dbReference type="PROSITE" id="PS00108">
    <property type="entry name" value="PROTEIN_KINASE_ST"/>
    <property type="match status" value="1"/>
</dbReference>
<dbReference type="GO" id="GO:0005524">
    <property type="term" value="F:ATP binding"/>
    <property type="evidence" value="ECO:0007669"/>
    <property type="project" value="UniProtKB-UniRule"/>
</dbReference>
<gene>
    <name evidence="14" type="ORF">BCR36DRAFT_404066</name>
</gene>
<evidence type="ECO:0000256" key="8">
    <source>
        <dbReference type="ARBA" id="ARBA00047559"/>
    </source>
</evidence>
<dbReference type="SMART" id="SM00454">
    <property type="entry name" value="SAM"/>
    <property type="match status" value="1"/>
</dbReference>
<dbReference type="Gene3D" id="1.10.510.10">
    <property type="entry name" value="Transferase(Phosphotransferase) domain 1"/>
    <property type="match status" value="1"/>
</dbReference>
<feature type="region of interest" description="Disordered" evidence="11">
    <location>
        <begin position="1412"/>
        <end position="1471"/>
    </location>
</feature>
<dbReference type="PANTHER" id="PTHR11584">
    <property type="entry name" value="SERINE/THREONINE PROTEIN KINASE"/>
    <property type="match status" value="1"/>
</dbReference>
<dbReference type="CDD" id="cd06606">
    <property type="entry name" value="STKc_MAPKKK"/>
    <property type="match status" value="1"/>
</dbReference>
<evidence type="ECO:0000256" key="2">
    <source>
        <dbReference type="ARBA" id="ARBA00012406"/>
    </source>
</evidence>
<comment type="caution">
    <text evidence="14">The sequence shown here is derived from an EMBL/GenBank/DDBJ whole genome shotgun (WGS) entry which is preliminary data.</text>
</comment>
<dbReference type="InterPro" id="IPR011009">
    <property type="entry name" value="Kinase-like_dom_sf"/>
</dbReference>
<feature type="domain" description="SAM" evidence="13">
    <location>
        <begin position="263"/>
        <end position="307"/>
    </location>
</feature>
<name>A0A1Y1VAH9_9FUNG</name>
<dbReference type="OrthoDB" id="2152677at2759"/>
<evidence type="ECO:0000256" key="3">
    <source>
        <dbReference type="ARBA" id="ARBA00022527"/>
    </source>
</evidence>
<comment type="similarity">
    <text evidence="1">Belongs to the protein kinase superfamily. STE Ser/Thr protein kinase family. MAP kinase kinase kinase subfamily.</text>
</comment>
<dbReference type="SUPFAM" id="SSF56112">
    <property type="entry name" value="Protein kinase-like (PK-like)"/>
    <property type="match status" value="1"/>
</dbReference>
<proteinExistence type="inferred from homology"/>
<dbReference type="EC" id="2.7.11.25" evidence="2"/>
<evidence type="ECO:0000256" key="6">
    <source>
        <dbReference type="ARBA" id="ARBA00022777"/>
    </source>
</evidence>
<organism evidence="14 15">
    <name type="scientific">Piromyces finnis</name>
    <dbReference type="NCBI Taxonomy" id="1754191"/>
    <lineage>
        <taxon>Eukaryota</taxon>
        <taxon>Fungi</taxon>
        <taxon>Fungi incertae sedis</taxon>
        <taxon>Chytridiomycota</taxon>
        <taxon>Chytridiomycota incertae sedis</taxon>
        <taxon>Neocallimastigomycetes</taxon>
        <taxon>Neocallimastigales</taxon>
        <taxon>Neocallimastigaceae</taxon>
        <taxon>Piromyces</taxon>
    </lineage>
</organism>
<evidence type="ECO:0000256" key="9">
    <source>
        <dbReference type="ARBA" id="ARBA00048329"/>
    </source>
</evidence>
<evidence type="ECO:0000313" key="14">
    <source>
        <dbReference type="EMBL" id="ORX51363.1"/>
    </source>
</evidence>
<dbReference type="FunFam" id="3.30.200.20:FF:000387">
    <property type="entry name" value="Serine/threonine-protein kinase STE11"/>
    <property type="match status" value="1"/>
</dbReference>
<evidence type="ECO:0000259" key="12">
    <source>
        <dbReference type="PROSITE" id="PS50011"/>
    </source>
</evidence>
<reference evidence="14 15" key="1">
    <citation type="submission" date="2016-08" db="EMBL/GenBank/DDBJ databases">
        <title>Genomes of anaerobic fungi encode conserved fungal cellulosomes for biomass hydrolysis.</title>
        <authorList>
            <consortium name="DOE Joint Genome Institute"/>
            <person name="Haitjema C.H."/>
            <person name="Gilmore S.P."/>
            <person name="Henske J.K."/>
            <person name="Solomon K.V."/>
            <person name="De Groot R."/>
            <person name="Kuo A."/>
            <person name="Mondo S.J."/>
            <person name="Salamov A.A."/>
            <person name="Labutti K."/>
            <person name="Zhao Z."/>
            <person name="Chiniquy J."/>
            <person name="Barry K."/>
            <person name="Brewer H.M."/>
            <person name="Purvine S.O."/>
            <person name="Wright A.T."/>
            <person name="Boxma B."/>
            <person name="Van Alen T."/>
            <person name="Hackstein J.H."/>
            <person name="Baker S.E."/>
            <person name="Grigoriev I.V."/>
            <person name="O'Malley M.A."/>
        </authorList>
    </citation>
    <scope>NUCLEOTIDE SEQUENCE [LARGE SCALE GENOMIC DNA]</scope>
    <source>
        <strain evidence="15">finn</strain>
    </source>
</reference>
<evidence type="ECO:0000259" key="13">
    <source>
        <dbReference type="PROSITE" id="PS50105"/>
    </source>
</evidence>
<protein>
    <recommendedName>
        <fullName evidence="2">mitogen-activated protein kinase kinase kinase</fullName>
        <ecNumber evidence="2">2.7.11.25</ecNumber>
    </recommendedName>
</protein>
<keyword evidence="4" id="KW-0808">Transferase</keyword>
<dbReference type="SUPFAM" id="SSF47769">
    <property type="entry name" value="SAM/Pointed domain"/>
    <property type="match status" value="1"/>
</dbReference>
<feature type="compositionally biased region" description="Polar residues" evidence="11">
    <location>
        <begin position="40"/>
        <end position="58"/>
    </location>
</feature>
<accession>A0A1Y1VAH9</accession>
<reference evidence="14 15" key="2">
    <citation type="submission" date="2016-08" db="EMBL/GenBank/DDBJ databases">
        <title>Pervasive Adenine N6-methylation of Active Genes in Fungi.</title>
        <authorList>
            <consortium name="DOE Joint Genome Institute"/>
            <person name="Mondo S.J."/>
            <person name="Dannebaum R.O."/>
            <person name="Kuo R.C."/>
            <person name="Labutti K."/>
            <person name="Haridas S."/>
            <person name="Kuo A."/>
            <person name="Salamov A."/>
            <person name="Ahrendt S.R."/>
            <person name="Lipzen A."/>
            <person name="Sullivan W."/>
            <person name="Andreopoulos W.B."/>
            <person name="Clum A."/>
            <person name="Lindquist E."/>
            <person name="Daum C."/>
            <person name="Ramamoorthy G.K."/>
            <person name="Gryganskyi A."/>
            <person name="Culley D."/>
            <person name="Magnuson J.K."/>
            <person name="James T.Y."/>
            <person name="O'Malley M.A."/>
            <person name="Stajich J.E."/>
            <person name="Spatafora J.W."/>
            <person name="Visel A."/>
            <person name="Grigoriev I.V."/>
        </authorList>
    </citation>
    <scope>NUCLEOTIDE SEQUENCE [LARGE SCALE GENOMIC DNA]</scope>
    <source>
        <strain evidence="15">finn</strain>
    </source>
</reference>
<evidence type="ECO:0000256" key="10">
    <source>
        <dbReference type="PROSITE-ProRule" id="PRU10141"/>
    </source>
</evidence>
<feature type="compositionally biased region" description="Basic and acidic residues" evidence="11">
    <location>
        <begin position="1491"/>
        <end position="1504"/>
    </location>
</feature>
<dbReference type="PROSITE" id="PS50105">
    <property type="entry name" value="SAM_DOMAIN"/>
    <property type="match status" value="1"/>
</dbReference>
<feature type="binding site" evidence="10">
    <location>
        <position position="1101"/>
    </location>
    <ligand>
        <name>ATP</name>
        <dbReference type="ChEBI" id="CHEBI:30616"/>
    </ligand>
</feature>
<feature type="compositionally biased region" description="Acidic residues" evidence="11">
    <location>
        <begin position="916"/>
        <end position="926"/>
    </location>
</feature>
<dbReference type="InterPro" id="IPR008271">
    <property type="entry name" value="Ser/Thr_kinase_AS"/>
</dbReference>
<keyword evidence="15" id="KW-1185">Reference proteome</keyword>
<dbReference type="PROSITE" id="PS50011">
    <property type="entry name" value="PROTEIN_KINASE_DOM"/>
    <property type="match status" value="1"/>
</dbReference>
<dbReference type="PANTHER" id="PTHR11584:SF369">
    <property type="entry name" value="MITOGEN-ACTIVATED PROTEIN KINASE KINASE KINASE 19-RELATED"/>
    <property type="match status" value="1"/>
</dbReference>
<feature type="region of interest" description="Disordered" evidence="11">
    <location>
        <begin position="912"/>
        <end position="939"/>
    </location>
</feature>
<dbReference type="STRING" id="1754191.A0A1Y1VAH9"/>
<feature type="compositionally biased region" description="Acidic residues" evidence="11">
    <location>
        <begin position="1412"/>
        <end position="1423"/>
    </location>
</feature>
<feature type="region of interest" description="Disordered" evidence="11">
    <location>
        <begin position="40"/>
        <end position="61"/>
    </location>
</feature>
<dbReference type="PROSITE" id="PS00107">
    <property type="entry name" value="PROTEIN_KINASE_ATP"/>
    <property type="match status" value="1"/>
</dbReference>
<dbReference type="Proteomes" id="UP000193719">
    <property type="component" value="Unassembled WGS sequence"/>
</dbReference>
<dbReference type="EMBL" id="MCFH01000018">
    <property type="protein sequence ID" value="ORX51363.1"/>
    <property type="molecule type" value="Genomic_DNA"/>
</dbReference>
<dbReference type="InterPro" id="IPR013761">
    <property type="entry name" value="SAM/pointed_sf"/>
</dbReference>
<keyword evidence="5 10" id="KW-0547">Nucleotide-binding</keyword>
<keyword evidence="7 10" id="KW-0067">ATP-binding</keyword>
<evidence type="ECO:0000313" key="15">
    <source>
        <dbReference type="Proteomes" id="UP000193719"/>
    </source>
</evidence>
<feature type="domain" description="Protein kinase" evidence="12">
    <location>
        <begin position="1072"/>
        <end position="1341"/>
    </location>
</feature>
<comment type="catalytic activity">
    <reaction evidence="8">
        <text>L-threonyl-[protein] + ATP = O-phospho-L-threonyl-[protein] + ADP + H(+)</text>
        <dbReference type="Rhea" id="RHEA:46608"/>
        <dbReference type="Rhea" id="RHEA-COMP:11060"/>
        <dbReference type="Rhea" id="RHEA-COMP:11605"/>
        <dbReference type="ChEBI" id="CHEBI:15378"/>
        <dbReference type="ChEBI" id="CHEBI:30013"/>
        <dbReference type="ChEBI" id="CHEBI:30616"/>
        <dbReference type="ChEBI" id="CHEBI:61977"/>
        <dbReference type="ChEBI" id="CHEBI:456216"/>
        <dbReference type="EC" id="2.7.11.25"/>
    </reaction>
</comment>
<feature type="compositionally biased region" description="Low complexity" evidence="11">
    <location>
        <begin position="1640"/>
        <end position="1655"/>
    </location>
</feature>
<sequence>MNIDIQEKSEINNFSVKRNGSKSNLIEISENEFNNIYTHNRTGSKSNLTNNSKFTHARSSSKSSITNIFSKRIGTFNRTVKINDRGSSLPKNNVDSHSHVHKQSFNNLRGNSSNDFLIQTRESSLLYSNNNSVNNNTNNPVVSSNVPYSSHSRENLNYLYHFTKLSPTSSPRDVTIQNNSPLKNAINENTPPILNINHFTKSNNLANHYSPTSATSVSPKYPRENRDNYYQKGSYNKYNFHTPADSKEIIQKSALRNKKMKQWTLNDVLVWLTENNLEKYKETFKNMKMDGKTLIKQNYETLIDISILDKVKIISLRNSVLQFEKENEMTSNNNSNIITNNSNNNSIPLYTQTLQRSENLYVNPREVDILKDEVYHNLIKSRSFESLVTANNKEDDNSTPISENMIYTLPRKLADDTAVKISTLSRTTSLKKKKLIKDDSLNQTPVITPRSSSRNIEKNRVRRKHDYVHDNIKVQTPTSSGSKSATPLKDKHFLFNFANLPNSAKEPTFEMTSNYMQNSIKSADAKGYENIFKEELKIDNNANVSPLLRGAKSLNNLTSPSITLIPKFLIKISNTSKTQSHIIDITNYTDEVKLWERILTKFDIRSNKDSFEKYSIILVKNGQNVTLSTTDLINMIKINKSNTMIELVLENKIKPMEITRPLIKNKNIRNITETIKINNIKLTSVPPKDKHNLLTNIKPDIKRSEKLKKFVGERPPSMLICDQLEQYFPEVNKSKSEKIKSIVLENIKVKRLSRLSRLSQSQLSLSSFDERSLLGNISEDFEYDIDNDENLMLDAPKKISIGDKRNSRKLSIITSPDKLKELSKTNRIKSIYGDIESDIVMNEIISNENLPNEDIDESEYTNEDIYTNEITDYSFSSEISSEAKTFEDTNIGTNTSTSFTEKLNNFNKNYNKDLMDNNEDENDESSEIDHVGGSKRRGQYINEGTDTAIKRNTRSFLGNIERIYNMNNANQNKENTTTESDIEINTGISSENVTENSTHISVEQNDISKNSTSESVVIPRPNISEARRNYRAFKGISVVSVGRKSIYSMNLKQKMPQETRFSIMVPQKPIQWTRGPLIGQGSFSKVYHGLNTETGEIMAVKQVELCLPMSQENDESSKKKNQQMLDALHHEIKLLKDLNHENIVRYLGFELTETSSNVFLEYVSGGSVSSLIAKIGKFEEPLVKSLTSQIAAGMEYLHNRSIIHRDIKGANILVDEDGIAKISDFGISKKNEYEMAYKYNSRMSFQGSIFWMAPEVIRGKGYSAKVDIWSLGCVVLEMFTGVHPWKQFNEVQTVMYNLGMMNKPYIPKRLSPESQNLLNMCLDGNPEKRPTAKQLLAHSFCKPSEVPFNFKEYYQHAIERVNKFDVSVISNDVTSITSNSVTSYDVTTELSSEEIITEENVTRDPMELEDIEEEREEEEEEAINLDNIIPSELKLTEEESDQDSENETDPELLPTPRNIYPSKKSDNTSISSNKINIIEDSVDLITTSSQENKEKKSEEEEKLRNIKRLSRNNTNTTLSNPKSLLNGTSTFSSLTSTLSLTSTSFSSLSSSLSSLSSSFYTGSSELNTVFNKPSTSSFTTSSEPIFEKDEEELIETGHETHSLLLTNNDKLNSLTYKVSNMSLSKIADEAQSRSSPVLSTPRTPGTPTTPKQIKC</sequence>
<dbReference type="Pfam" id="PF00069">
    <property type="entry name" value="Pkinase"/>
    <property type="match status" value="1"/>
</dbReference>
<dbReference type="GO" id="GO:0000196">
    <property type="term" value="P:cell integrity MAPK cascade"/>
    <property type="evidence" value="ECO:0007669"/>
    <property type="project" value="UniProtKB-ARBA"/>
</dbReference>
<feature type="region of interest" description="Disordered" evidence="11">
    <location>
        <begin position="1486"/>
        <end position="1526"/>
    </location>
</feature>
<dbReference type="InterPro" id="IPR000719">
    <property type="entry name" value="Prot_kinase_dom"/>
</dbReference>
<evidence type="ECO:0000256" key="5">
    <source>
        <dbReference type="ARBA" id="ARBA00022741"/>
    </source>
</evidence>
<keyword evidence="3" id="KW-0723">Serine/threonine-protein kinase</keyword>
<dbReference type="InterPro" id="IPR001660">
    <property type="entry name" value="SAM"/>
</dbReference>
<feature type="compositionally biased region" description="Acidic residues" evidence="11">
    <location>
        <begin position="1438"/>
        <end position="1450"/>
    </location>
</feature>
<evidence type="ECO:0000256" key="1">
    <source>
        <dbReference type="ARBA" id="ARBA00006529"/>
    </source>
</evidence>
<dbReference type="FunFam" id="1.10.510.10:FF:000182">
    <property type="entry name" value="MAP kinase kinase kinase mkh1"/>
    <property type="match status" value="1"/>
</dbReference>
<feature type="compositionally biased region" description="Low complexity" evidence="11">
    <location>
        <begin position="1511"/>
        <end position="1526"/>
    </location>
</feature>